<name>A0A816AN39_9BILA</name>
<evidence type="ECO:0000313" key="4">
    <source>
        <dbReference type="Proteomes" id="UP000663870"/>
    </source>
</evidence>
<evidence type="ECO:0000313" key="2">
    <source>
        <dbReference type="EMBL" id="CAF1345612.1"/>
    </source>
</evidence>
<dbReference type="AlphaFoldDB" id="A0A816AN39"/>
<gene>
    <name evidence="3" type="ORF">JXQ802_LOCUS48086</name>
    <name evidence="2" type="ORF">PYM288_LOCUS32120</name>
</gene>
<dbReference type="Proteomes" id="UP000663870">
    <property type="component" value="Unassembled WGS sequence"/>
</dbReference>
<sequence length="98" mass="10964">MGMKENNCLHIARPSPTAVANPLAPLDFTDFAEIFDELLPEPTRGQKRKLRQRREDPPTPSLQRQSPPIIPRRTVPSRDATALLLKGSLHSSSILNDK</sequence>
<dbReference type="EMBL" id="CAJNOH010003692">
    <property type="protein sequence ID" value="CAF1345612.1"/>
    <property type="molecule type" value="Genomic_DNA"/>
</dbReference>
<evidence type="ECO:0000256" key="1">
    <source>
        <dbReference type="SAM" id="MobiDB-lite"/>
    </source>
</evidence>
<accession>A0A816AN39</accession>
<keyword evidence="4" id="KW-1185">Reference proteome</keyword>
<protein>
    <submittedName>
        <fullName evidence="3">Uncharacterized protein</fullName>
    </submittedName>
</protein>
<dbReference type="EMBL" id="CAJNOL010005048">
    <property type="protein sequence ID" value="CAF1599098.1"/>
    <property type="molecule type" value="Genomic_DNA"/>
</dbReference>
<dbReference type="Proteomes" id="UP000663854">
    <property type="component" value="Unassembled WGS sequence"/>
</dbReference>
<reference evidence="3" key="1">
    <citation type="submission" date="2021-02" db="EMBL/GenBank/DDBJ databases">
        <authorList>
            <person name="Nowell W R."/>
        </authorList>
    </citation>
    <scope>NUCLEOTIDE SEQUENCE</scope>
</reference>
<organism evidence="3 4">
    <name type="scientific">Rotaria sordida</name>
    <dbReference type="NCBI Taxonomy" id="392033"/>
    <lineage>
        <taxon>Eukaryota</taxon>
        <taxon>Metazoa</taxon>
        <taxon>Spiralia</taxon>
        <taxon>Gnathifera</taxon>
        <taxon>Rotifera</taxon>
        <taxon>Eurotatoria</taxon>
        <taxon>Bdelloidea</taxon>
        <taxon>Philodinida</taxon>
        <taxon>Philodinidae</taxon>
        <taxon>Rotaria</taxon>
    </lineage>
</organism>
<feature type="region of interest" description="Disordered" evidence="1">
    <location>
        <begin position="37"/>
        <end position="77"/>
    </location>
</feature>
<proteinExistence type="predicted"/>
<comment type="caution">
    <text evidence="3">The sequence shown here is derived from an EMBL/GenBank/DDBJ whole genome shotgun (WGS) entry which is preliminary data.</text>
</comment>
<evidence type="ECO:0000313" key="3">
    <source>
        <dbReference type="EMBL" id="CAF1599098.1"/>
    </source>
</evidence>